<dbReference type="RefSeq" id="WP_085283891.1">
    <property type="nucleotide sequence ID" value="NZ_FOBI01000002.1"/>
</dbReference>
<evidence type="ECO:0000256" key="3">
    <source>
        <dbReference type="ARBA" id="ARBA00022679"/>
    </source>
</evidence>
<gene>
    <name evidence="9" type="primary">tmcA</name>
    <name evidence="13" type="ORF">SAMN05216262_10213</name>
</gene>
<dbReference type="PANTHER" id="PTHR10925:SF5">
    <property type="entry name" value="RNA CYTIDINE ACETYLTRANSFERASE"/>
    <property type="match status" value="1"/>
</dbReference>
<organism evidence="13 14">
    <name type="scientific">Colwellia chukchiensis</name>
    <dbReference type="NCBI Taxonomy" id="641665"/>
    <lineage>
        <taxon>Bacteria</taxon>
        <taxon>Pseudomonadati</taxon>
        <taxon>Pseudomonadota</taxon>
        <taxon>Gammaproteobacteria</taxon>
        <taxon>Alteromonadales</taxon>
        <taxon>Colwelliaceae</taxon>
        <taxon>Colwellia</taxon>
    </lineage>
</organism>
<keyword evidence="6 9" id="KW-0067">ATP-binding</keyword>
<comment type="catalytic activity">
    <reaction evidence="9">
        <text>cytidine(34) in elongator tRNA(Met) + acetyl-CoA + ATP + H2O = N(4)-acetylcytidine(34) in elongator tRNA(Met) + ADP + phosphate + CoA + H(+)</text>
        <dbReference type="Rhea" id="RHEA:43788"/>
        <dbReference type="Rhea" id="RHEA-COMP:10693"/>
        <dbReference type="Rhea" id="RHEA-COMP:10694"/>
        <dbReference type="ChEBI" id="CHEBI:15377"/>
        <dbReference type="ChEBI" id="CHEBI:15378"/>
        <dbReference type="ChEBI" id="CHEBI:30616"/>
        <dbReference type="ChEBI" id="CHEBI:43474"/>
        <dbReference type="ChEBI" id="CHEBI:57287"/>
        <dbReference type="ChEBI" id="CHEBI:57288"/>
        <dbReference type="ChEBI" id="CHEBI:74900"/>
        <dbReference type="ChEBI" id="CHEBI:82748"/>
        <dbReference type="ChEBI" id="CHEBI:456216"/>
        <dbReference type="EC" id="2.3.1.193"/>
    </reaction>
</comment>
<dbReference type="Gene3D" id="3.40.50.11040">
    <property type="match status" value="1"/>
</dbReference>
<dbReference type="Gene3D" id="3.40.630.30">
    <property type="match status" value="1"/>
</dbReference>
<keyword evidence="2 9" id="KW-0820">tRNA-binding</keyword>
<dbReference type="HAMAP" id="MF_01886">
    <property type="entry name" value="tRNA_acetyltr_TmcA"/>
    <property type="match status" value="1"/>
</dbReference>
<dbReference type="Pfam" id="PF13718">
    <property type="entry name" value="GNAT_acetyltr_2"/>
    <property type="match status" value="2"/>
</dbReference>
<comment type="similarity">
    <text evidence="9">Belongs to the TmcA family.</text>
</comment>
<keyword evidence="8 9" id="KW-0012">Acyltransferase</keyword>
<dbReference type="Gene3D" id="1.20.120.890">
    <property type="entry name" value="tRNA(Met) cytidine acetyltransferase, tail domain"/>
    <property type="match status" value="1"/>
</dbReference>
<evidence type="ECO:0000259" key="11">
    <source>
        <dbReference type="Pfam" id="PF08351"/>
    </source>
</evidence>
<dbReference type="GO" id="GO:0051392">
    <property type="term" value="F:tRNA cytidine N4-acetyltransferase activity"/>
    <property type="evidence" value="ECO:0007669"/>
    <property type="project" value="UniProtKB-UniRule"/>
</dbReference>
<dbReference type="GO" id="GO:1990883">
    <property type="term" value="F:18S rRNA cytidine N-acetyltransferase activity"/>
    <property type="evidence" value="ECO:0007669"/>
    <property type="project" value="TreeGrafter"/>
</dbReference>
<dbReference type="GO" id="GO:1904812">
    <property type="term" value="P:rRNA acetylation involved in maturation of SSU-rRNA"/>
    <property type="evidence" value="ECO:0007669"/>
    <property type="project" value="TreeGrafter"/>
</dbReference>
<feature type="binding site" evidence="9">
    <location>
        <position position="206"/>
    </location>
    <ligand>
        <name>ATP</name>
        <dbReference type="ChEBI" id="CHEBI:30616"/>
    </ligand>
</feature>
<keyword evidence="14" id="KW-1185">Reference proteome</keyword>
<dbReference type="Gene3D" id="3.40.50.300">
    <property type="entry name" value="P-loop containing nucleotide triphosphate hydrolases"/>
    <property type="match status" value="1"/>
</dbReference>
<dbReference type="EMBL" id="FOBI01000002">
    <property type="protein sequence ID" value="SEK64679.1"/>
    <property type="molecule type" value="Genomic_DNA"/>
</dbReference>
<feature type="domain" description="N-acetyltransferase" evidence="12">
    <location>
        <begin position="552"/>
        <end position="599"/>
    </location>
</feature>
<dbReference type="InterPro" id="IPR027417">
    <property type="entry name" value="P-loop_NTPase"/>
</dbReference>
<comment type="function">
    <text evidence="9">Catalyzes the formation of N(4)-acetylcytidine (ac(4)C) at the wobble position of tRNA(Met), by using acetyl-CoA as an acetyl donor and ATP (or GTP).</text>
</comment>
<feature type="domain" description="TmcA/NAT10 N-terminal" evidence="11">
    <location>
        <begin position="11"/>
        <end position="162"/>
    </location>
</feature>
<dbReference type="GO" id="GO:0002101">
    <property type="term" value="P:tRNA wobble cytosine modification"/>
    <property type="evidence" value="ECO:0007669"/>
    <property type="project" value="UniProtKB-UniRule"/>
</dbReference>
<feature type="domain" description="TcmA/NAT10 helicase" evidence="10">
    <location>
        <begin position="226"/>
        <end position="394"/>
    </location>
</feature>
<dbReference type="InterPro" id="IPR024914">
    <property type="entry name" value="tRNA_acetyltr_TmcA"/>
</dbReference>
<evidence type="ECO:0000256" key="2">
    <source>
        <dbReference type="ARBA" id="ARBA00022555"/>
    </source>
</evidence>
<keyword evidence="3 9" id="KW-0808">Transferase</keyword>
<dbReference type="EC" id="2.3.1.193" evidence="9"/>
<dbReference type="OrthoDB" id="5578851at2"/>
<keyword evidence="1 9" id="KW-0963">Cytoplasm</keyword>
<keyword evidence="5 9" id="KW-0547">Nucleotide-binding</keyword>
<dbReference type="Pfam" id="PF08351">
    <property type="entry name" value="TmcA_N"/>
    <property type="match status" value="1"/>
</dbReference>
<comment type="caution">
    <text evidence="9">Lacks conserved residue(s) required for the propagation of feature annotation.</text>
</comment>
<name>A0A1H7IQE6_9GAMM</name>
<dbReference type="InterPro" id="IPR038321">
    <property type="entry name" value="TmcA_C_sf"/>
</dbReference>
<proteinExistence type="inferred from homology"/>
<accession>A0A1H7IQE6</accession>
<reference evidence="14" key="1">
    <citation type="submission" date="2016-10" db="EMBL/GenBank/DDBJ databases">
        <authorList>
            <person name="Varghese N."/>
            <person name="Submissions S."/>
        </authorList>
    </citation>
    <scope>NUCLEOTIDE SEQUENCE [LARGE SCALE GENOMIC DNA]</scope>
    <source>
        <strain evidence="14">CGMCC 1.9127</strain>
    </source>
</reference>
<dbReference type="STRING" id="641665.GCA_002104455_01920"/>
<evidence type="ECO:0000313" key="13">
    <source>
        <dbReference type="EMBL" id="SEK64679.1"/>
    </source>
</evidence>
<evidence type="ECO:0000256" key="4">
    <source>
        <dbReference type="ARBA" id="ARBA00022694"/>
    </source>
</evidence>
<dbReference type="InterPro" id="IPR032672">
    <property type="entry name" value="TmcA/NAT10/Kre33"/>
</dbReference>
<feature type="binding site" evidence="9">
    <location>
        <position position="376"/>
    </location>
    <ligand>
        <name>ATP</name>
        <dbReference type="ChEBI" id="CHEBI:30616"/>
    </ligand>
</feature>
<keyword evidence="4 9" id="KW-0819">tRNA processing</keyword>
<dbReference type="AlphaFoldDB" id="A0A1H7IQE6"/>
<dbReference type="GO" id="GO:0005737">
    <property type="term" value="C:cytoplasm"/>
    <property type="evidence" value="ECO:0007669"/>
    <property type="project" value="UniProtKB-SubCell"/>
</dbReference>
<dbReference type="SUPFAM" id="SSF52540">
    <property type="entry name" value="P-loop containing nucleoside triphosphate hydrolases"/>
    <property type="match status" value="1"/>
</dbReference>
<keyword evidence="7 9" id="KW-0694">RNA-binding</keyword>
<evidence type="ECO:0000256" key="7">
    <source>
        <dbReference type="ARBA" id="ARBA00022884"/>
    </source>
</evidence>
<feature type="domain" description="N-acetyltransferase" evidence="12">
    <location>
        <begin position="432"/>
        <end position="546"/>
    </location>
</feature>
<sequence>MSITQYSIWYQQLQQQALARRWRNLVVLQGDENWLVAHVELSIRQCFLASSNDSSNKEGLVYGDLTLGHAGAKLTAVDSKSYRQYLGTEQQAVVFKVSSQGEGAEKNVDIDAVAALSGTIVAGGVLLLLMSQVQGQVSNTVFSNDYFFQRFYRQIQSNHCYLIRQQDIELPTIMGGDSKGFTGSKRAGNDTSLKQKLPYGCVTQEQVCAVEAMLKVLTGHRDRPLVLTADRGRGKSTALALAATQMLLNAKQPLTIIITAANKQALRVFYSQLEQQLGNIEHEKNRIKHANGCIEFHAFDALLQQHPKAGIVMVDEAAALPVYLLQQLLAHYHRLIFASTIHGYEGAGRGFAIQFRRVLQKLRPNWRQLHIQEPIRWANDDPLEQFIFDSCLLNAQLPIYDQLETTRVSTGDVSVQRLDVAKLLDNEGLLRQIFAVLVTAHYQTSPSDLRLLLNNSAVSLFVLTRANAVLGVALLMQEGQASEKQIQSVQASQRRLRDQFIPQSLLVHCGTKDSFNYCYQRIMRIAIHPQWQRNGLGQYFLRQIEQDICAQAGHFIGASFAANASLVSFWIQAGFAVARLGFNKDQASGEHSCLVLKALDNNAQVFQTTVVEAFYMQFDHWLTDEFKQLAPTLVWQILNANQALKAKTLSPSVLHSVSDFILAQRQFSSCVYSLHSWLLKHCTTAFDPDVLPLIARILQKHSVAQVCQQYGFSGKKALTQHLINYISRHQAPRLS</sequence>
<evidence type="ECO:0000313" key="14">
    <source>
        <dbReference type="Proteomes" id="UP000199297"/>
    </source>
</evidence>
<evidence type="ECO:0000256" key="9">
    <source>
        <dbReference type="HAMAP-Rule" id="MF_01886"/>
    </source>
</evidence>
<dbReference type="Proteomes" id="UP000199297">
    <property type="component" value="Unassembled WGS sequence"/>
</dbReference>
<evidence type="ECO:0000256" key="5">
    <source>
        <dbReference type="ARBA" id="ARBA00022741"/>
    </source>
</evidence>
<dbReference type="SUPFAM" id="SSF55729">
    <property type="entry name" value="Acyl-CoA N-acyltransferases (Nat)"/>
    <property type="match status" value="1"/>
</dbReference>
<evidence type="ECO:0000256" key="6">
    <source>
        <dbReference type="ARBA" id="ARBA00022840"/>
    </source>
</evidence>
<dbReference type="GO" id="GO:0000049">
    <property type="term" value="F:tRNA binding"/>
    <property type="evidence" value="ECO:0007669"/>
    <property type="project" value="UniProtKB-UniRule"/>
</dbReference>
<dbReference type="GO" id="GO:0005524">
    <property type="term" value="F:ATP binding"/>
    <property type="evidence" value="ECO:0007669"/>
    <property type="project" value="UniProtKB-UniRule"/>
</dbReference>
<protein>
    <recommendedName>
        <fullName evidence="9">tRNA(Met) cytidine acetyltransferase TmcA</fullName>
        <ecNumber evidence="9">2.3.1.193</ecNumber>
    </recommendedName>
</protein>
<evidence type="ECO:0000256" key="1">
    <source>
        <dbReference type="ARBA" id="ARBA00022490"/>
    </source>
</evidence>
<evidence type="ECO:0000256" key="8">
    <source>
        <dbReference type="ARBA" id="ARBA00023315"/>
    </source>
</evidence>
<dbReference type="PANTHER" id="PTHR10925">
    <property type="entry name" value="N-ACETYLTRANSFERASE 10"/>
    <property type="match status" value="1"/>
</dbReference>
<dbReference type="InterPro" id="IPR007807">
    <property type="entry name" value="TcmA/NAT10_helicase"/>
</dbReference>
<dbReference type="InterPro" id="IPR013562">
    <property type="entry name" value="TmcA/NAT10_N"/>
</dbReference>
<comment type="subcellular location">
    <subcellularLocation>
        <location evidence="9">Cytoplasm</location>
    </subcellularLocation>
</comment>
<evidence type="ECO:0000259" key="10">
    <source>
        <dbReference type="Pfam" id="PF05127"/>
    </source>
</evidence>
<evidence type="ECO:0000259" key="12">
    <source>
        <dbReference type="Pfam" id="PF13718"/>
    </source>
</evidence>
<dbReference type="InterPro" id="IPR000182">
    <property type="entry name" value="GNAT_dom"/>
</dbReference>
<dbReference type="Pfam" id="PF05127">
    <property type="entry name" value="NAT10_TcmA_helicase"/>
    <property type="match status" value="1"/>
</dbReference>
<dbReference type="GO" id="GO:0051391">
    <property type="term" value="P:tRNA acetylation"/>
    <property type="evidence" value="ECO:0007669"/>
    <property type="project" value="UniProtKB-UniRule"/>
</dbReference>
<dbReference type="InterPro" id="IPR016181">
    <property type="entry name" value="Acyl_CoA_acyltransferase"/>
</dbReference>